<reference evidence="3" key="1">
    <citation type="submission" date="2017-02" db="EMBL/GenBank/DDBJ databases">
        <authorList>
            <person name="Daims H."/>
        </authorList>
    </citation>
    <scope>NUCLEOTIDE SEQUENCE [LARGE SCALE GENOMIC DNA]</scope>
</reference>
<evidence type="ECO:0000313" key="3">
    <source>
        <dbReference type="Proteomes" id="UP000195667"/>
    </source>
</evidence>
<name>A0A1R4H4R8_9GAMM</name>
<dbReference type="PANTHER" id="PTHR36558:SF1">
    <property type="entry name" value="RESTRICTION ENDONUCLEASE DOMAIN-CONTAINING PROTEIN-RELATED"/>
    <property type="match status" value="1"/>
</dbReference>
<dbReference type="AlphaFoldDB" id="A0A1R4H4R8"/>
<dbReference type="RefSeq" id="WP_087142870.1">
    <property type="nucleotide sequence ID" value="NZ_FUKI01000090.1"/>
</dbReference>
<proteinExistence type="predicted"/>
<dbReference type="InterPro" id="IPR008538">
    <property type="entry name" value="Uma2"/>
</dbReference>
<dbReference type="PANTHER" id="PTHR36558">
    <property type="entry name" value="GLR1098 PROTEIN"/>
    <property type="match status" value="1"/>
</dbReference>
<protein>
    <recommendedName>
        <fullName evidence="1">Putative restriction endonuclease domain-containing protein</fullName>
    </recommendedName>
</protein>
<dbReference type="CDD" id="cd06260">
    <property type="entry name" value="DUF820-like"/>
    <property type="match status" value="1"/>
</dbReference>
<accession>A0A1R4H4R8</accession>
<dbReference type="OrthoDB" id="26750at2"/>
<dbReference type="Proteomes" id="UP000195667">
    <property type="component" value="Unassembled WGS sequence"/>
</dbReference>
<dbReference type="Pfam" id="PF05685">
    <property type="entry name" value="Uma2"/>
    <property type="match status" value="1"/>
</dbReference>
<evidence type="ECO:0000313" key="2">
    <source>
        <dbReference type="EMBL" id="SJM91253.1"/>
    </source>
</evidence>
<organism evidence="2 3">
    <name type="scientific">Crenothrix polyspora</name>
    <dbReference type="NCBI Taxonomy" id="360316"/>
    <lineage>
        <taxon>Bacteria</taxon>
        <taxon>Pseudomonadati</taxon>
        <taxon>Pseudomonadota</taxon>
        <taxon>Gammaproteobacteria</taxon>
        <taxon>Methylococcales</taxon>
        <taxon>Crenotrichaceae</taxon>
        <taxon>Crenothrix</taxon>
    </lineage>
</organism>
<dbReference type="InterPro" id="IPR011335">
    <property type="entry name" value="Restrct_endonuc-II-like"/>
</dbReference>
<gene>
    <name evidence="2" type="ORF">CRENPOLYSF1_180064</name>
</gene>
<keyword evidence="3" id="KW-1185">Reference proteome</keyword>
<dbReference type="SUPFAM" id="SSF52980">
    <property type="entry name" value="Restriction endonuclease-like"/>
    <property type="match status" value="1"/>
</dbReference>
<sequence length="194" mass="22606">MNANFANKPISEQDYLRGELLADTKHELIDGQVYAMAGASENHNLLSINAVSEFRSQLRGMPCRSYMADMKVKVGRDFYYPDVMVVCQQDNESQYYKNAPVIIVEVLSKSTRRFDQTNKRLRYQQIPSLEEYVLIEQDKGEVVVFSRQNYWQSAYYYLGDDITFISLGVTVRVEDIYYQVDNEDVLEFLQRKSA</sequence>
<evidence type="ECO:0000259" key="1">
    <source>
        <dbReference type="Pfam" id="PF05685"/>
    </source>
</evidence>
<dbReference type="Gene3D" id="3.90.1570.10">
    <property type="entry name" value="tt1808, chain A"/>
    <property type="match status" value="1"/>
</dbReference>
<dbReference type="InterPro" id="IPR012296">
    <property type="entry name" value="Nuclease_put_TT1808"/>
</dbReference>
<feature type="domain" description="Putative restriction endonuclease" evidence="1">
    <location>
        <begin position="14"/>
        <end position="156"/>
    </location>
</feature>
<dbReference type="EMBL" id="FUKI01000090">
    <property type="protein sequence ID" value="SJM91253.1"/>
    <property type="molecule type" value="Genomic_DNA"/>
</dbReference>